<keyword evidence="2" id="KW-1185">Reference proteome</keyword>
<gene>
    <name evidence="1" type="ORF">GCM10009750_02530</name>
</gene>
<comment type="caution">
    <text evidence="1">The sequence shown here is derived from an EMBL/GenBank/DDBJ whole genome shotgun (WGS) entry which is preliminary data.</text>
</comment>
<reference evidence="1 2" key="1">
    <citation type="journal article" date="2019" name="Int. J. Syst. Evol. Microbiol.">
        <title>The Global Catalogue of Microorganisms (GCM) 10K type strain sequencing project: providing services to taxonomists for standard genome sequencing and annotation.</title>
        <authorList>
            <consortium name="The Broad Institute Genomics Platform"/>
            <consortium name="The Broad Institute Genome Sequencing Center for Infectious Disease"/>
            <person name="Wu L."/>
            <person name="Ma J."/>
        </authorList>
    </citation>
    <scope>NUCLEOTIDE SEQUENCE [LARGE SCALE GENOMIC DNA]</scope>
    <source>
        <strain evidence="1 2">JCM 14323</strain>
    </source>
</reference>
<protein>
    <recommendedName>
        <fullName evidence="3">DUF222 domain-containing protein</fullName>
    </recommendedName>
</protein>
<sequence length="127" mass="13055">MTTTPNADVQAFLASVQTLSAEQFAKVGAAALEIGASARVAARKTAKSSAADARALEKAVRDALEPAHDRLSTLEPGSIRNAVTDTLSAARAITHRADLTAVQYDALVGPFVGVGVAVPPHPNAGRR</sequence>
<evidence type="ECO:0008006" key="3">
    <source>
        <dbReference type="Google" id="ProtNLM"/>
    </source>
</evidence>
<evidence type="ECO:0000313" key="2">
    <source>
        <dbReference type="Proteomes" id="UP001501746"/>
    </source>
</evidence>
<dbReference type="RefSeq" id="WP_157425808.1">
    <property type="nucleotide sequence ID" value="NZ_BAAANK010000001.1"/>
</dbReference>
<proteinExistence type="predicted"/>
<accession>A0ABN2MEP7</accession>
<dbReference type="EMBL" id="BAAANK010000001">
    <property type="protein sequence ID" value="GAA1823520.1"/>
    <property type="molecule type" value="Genomic_DNA"/>
</dbReference>
<evidence type="ECO:0000313" key="1">
    <source>
        <dbReference type="EMBL" id="GAA1823520.1"/>
    </source>
</evidence>
<name>A0ABN2MEP7_9MICO</name>
<dbReference type="Proteomes" id="UP001501746">
    <property type="component" value="Unassembled WGS sequence"/>
</dbReference>
<organism evidence="1 2">
    <name type="scientific">Agromyces salentinus</name>
    <dbReference type="NCBI Taxonomy" id="269421"/>
    <lineage>
        <taxon>Bacteria</taxon>
        <taxon>Bacillati</taxon>
        <taxon>Actinomycetota</taxon>
        <taxon>Actinomycetes</taxon>
        <taxon>Micrococcales</taxon>
        <taxon>Microbacteriaceae</taxon>
        <taxon>Agromyces</taxon>
    </lineage>
</organism>